<name>A0A2V4E547_9GAMM</name>
<organism evidence="1 2">
    <name type="scientific">Gilliamella apicola</name>
    <dbReference type="NCBI Taxonomy" id="1196095"/>
    <lineage>
        <taxon>Bacteria</taxon>
        <taxon>Pseudomonadati</taxon>
        <taxon>Pseudomonadota</taxon>
        <taxon>Gammaproteobacteria</taxon>
        <taxon>Orbales</taxon>
        <taxon>Orbaceae</taxon>
        <taxon>Gilliamella</taxon>
    </lineage>
</organism>
<dbReference type="RefSeq" id="WP_110433847.1">
    <property type="nucleotide sequence ID" value="NZ_QGLR01000012.1"/>
</dbReference>
<proteinExistence type="predicted"/>
<evidence type="ECO:0000313" key="1">
    <source>
        <dbReference type="EMBL" id="PXZ06281.1"/>
    </source>
</evidence>
<dbReference type="Proteomes" id="UP000247932">
    <property type="component" value="Unassembled WGS sequence"/>
</dbReference>
<evidence type="ECO:0000313" key="2">
    <source>
        <dbReference type="Proteomes" id="UP000247932"/>
    </source>
</evidence>
<reference evidence="1 2" key="1">
    <citation type="submission" date="2018-05" db="EMBL/GenBank/DDBJ databases">
        <title>Reference genomes for bee gut microbiota database.</title>
        <authorList>
            <person name="Ellegaard K.M."/>
        </authorList>
    </citation>
    <scope>NUCLEOTIDE SEQUENCE [LARGE SCALE GENOMIC DNA]</scope>
    <source>
        <strain evidence="1 2">ESL0182</strain>
    </source>
</reference>
<protein>
    <submittedName>
        <fullName evidence="1">Uncharacterized protein</fullName>
    </submittedName>
</protein>
<dbReference type="EMBL" id="QGLR01000012">
    <property type="protein sequence ID" value="PXZ06281.1"/>
    <property type="molecule type" value="Genomic_DNA"/>
</dbReference>
<sequence>MPRDCFNYNKIPKIRIADIPRELSYNHIKYLNSSNLHSVFYDIDGTQMYNLKQYIKEFKAGSTSINGYNLRDRQCASFAYVATQEADIKE</sequence>
<keyword evidence="2" id="KW-1185">Reference proteome</keyword>
<gene>
    <name evidence="1" type="ORF">DKK70_09835</name>
</gene>
<accession>A0A2V4E547</accession>
<dbReference type="AlphaFoldDB" id="A0A2V4E547"/>
<comment type="caution">
    <text evidence="1">The sequence shown here is derived from an EMBL/GenBank/DDBJ whole genome shotgun (WGS) entry which is preliminary data.</text>
</comment>